<dbReference type="PANTHER" id="PTHR43267">
    <property type="entry name" value="TRNA THREONYLCARBAMOYLADENOSINE DEHYDRATASE"/>
    <property type="match status" value="1"/>
</dbReference>
<dbReference type="Proteomes" id="UP000199452">
    <property type="component" value="Unassembled WGS sequence"/>
</dbReference>
<dbReference type="RefSeq" id="WP_092439023.1">
    <property type="nucleotide sequence ID" value="NZ_FMYP01000041.1"/>
</dbReference>
<dbReference type="AlphaFoldDB" id="A0A1G6NAJ4"/>
<dbReference type="NCBIfam" id="NF006395">
    <property type="entry name" value="PRK08644.1"/>
    <property type="match status" value="1"/>
</dbReference>
<evidence type="ECO:0000313" key="2">
    <source>
        <dbReference type="EMBL" id="SDC64306.1"/>
    </source>
</evidence>
<accession>A0A1G6NAJ4</accession>
<protein>
    <submittedName>
        <fullName evidence="2">Sulfur carrier protein ThiS adenylyltransferase</fullName>
    </submittedName>
</protein>
<dbReference type="PANTHER" id="PTHR43267:SF3">
    <property type="entry name" value="THIF PROTEIN"/>
    <property type="match status" value="1"/>
</dbReference>
<dbReference type="InterPro" id="IPR045886">
    <property type="entry name" value="ThiF/MoeB/HesA"/>
</dbReference>
<dbReference type="InterPro" id="IPR000594">
    <property type="entry name" value="ThiF_NAD_FAD-bd"/>
</dbReference>
<dbReference type="Gene3D" id="3.40.50.720">
    <property type="entry name" value="NAD(P)-binding Rossmann-like Domain"/>
    <property type="match status" value="1"/>
</dbReference>
<keyword evidence="2" id="KW-0548">Nucleotidyltransferase</keyword>
<keyword evidence="3" id="KW-1185">Reference proteome</keyword>
<dbReference type="GO" id="GO:0008641">
    <property type="term" value="F:ubiquitin-like modifier activating enzyme activity"/>
    <property type="evidence" value="ECO:0007669"/>
    <property type="project" value="InterPro"/>
</dbReference>
<evidence type="ECO:0000259" key="1">
    <source>
        <dbReference type="Pfam" id="PF00899"/>
    </source>
</evidence>
<feature type="domain" description="THIF-type NAD/FAD binding fold" evidence="1">
    <location>
        <begin position="8"/>
        <end position="194"/>
    </location>
</feature>
<evidence type="ECO:0000313" key="3">
    <source>
        <dbReference type="Proteomes" id="UP000199452"/>
    </source>
</evidence>
<gene>
    <name evidence="2" type="ORF">SAMN05216323_104133</name>
</gene>
<dbReference type="GO" id="GO:0016779">
    <property type="term" value="F:nucleotidyltransferase activity"/>
    <property type="evidence" value="ECO:0007669"/>
    <property type="project" value="UniProtKB-KW"/>
</dbReference>
<dbReference type="SUPFAM" id="SSF69572">
    <property type="entry name" value="Activating enzymes of the ubiquitin-like proteins"/>
    <property type="match status" value="1"/>
</dbReference>
<keyword evidence="2" id="KW-0808">Transferase</keyword>
<dbReference type="EMBL" id="FMYP01000041">
    <property type="protein sequence ID" value="SDC64306.1"/>
    <property type="molecule type" value="Genomic_DNA"/>
</dbReference>
<dbReference type="NCBIfam" id="TIGR02354">
    <property type="entry name" value="thiF_fam2"/>
    <property type="match status" value="1"/>
</dbReference>
<dbReference type="GO" id="GO:0061504">
    <property type="term" value="P:cyclic threonylcarbamoyladenosine biosynthetic process"/>
    <property type="evidence" value="ECO:0007669"/>
    <property type="project" value="TreeGrafter"/>
</dbReference>
<reference evidence="2 3" key="1">
    <citation type="submission" date="2016-09" db="EMBL/GenBank/DDBJ databases">
        <authorList>
            <person name="Capua I."/>
            <person name="De Benedictis P."/>
            <person name="Joannis T."/>
            <person name="Lombin L.H."/>
            <person name="Cattoli G."/>
        </authorList>
    </citation>
    <scope>NUCLEOTIDE SEQUENCE [LARGE SCALE GENOMIC DNA]</scope>
    <source>
        <strain evidence="2 3">A7P-90m</strain>
    </source>
</reference>
<dbReference type="OrthoDB" id="9804286at2"/>
<dbReference type="Pfam" id="PF00899">
    <property type="entry name" value="ThiF"/>
    <property type="match status" value="1"/>
</dbReference>
<name>A0A1G6NAJ4_9BACT</name>
<organism evidence="2 3">
    <name type="scientific">Williamwhitmania taraxaci</name>
    <dbReference type="NCBI Taxonomy" id="1640674"/>
    <lineage>
        <taxon>Bacteria</taxon>
        <taxon>Pseudomonadati</taxon>
        <taxon>Bacteroidota</taxon>
        <taxon>Bacteroidia</taxon>
        <taxon>Bacteroidales</taxon>
        <taxon>Williamwhitmaniaceae</taxon>
        <taxon>Williamwhitmania</taxon>
    </lineage>
</organism>
<sequence length="201" mass="21818">MPSFTEIKERLHTKCVGIAGAGGLGSNCAVALARSGVGKIIIADFDVIVESNLNRQYYFYDQIGQKKVIALKENIKRIDPNISVEIFSEKITLQNIESIFSTCDILIEAFDQADQKMMLIEYALINLPNIPIIAGSGMAGFGESNSLHVEKFDNLYICGDGATEVSDINPPLAPRVGIVANMQANVALDILLKGEKNGDHC</sequence>
<dbReference type="GO" id="GO:0061503">
    <property type="term" value="F:tRNA threonylcarbamoyladenosine dehydratase"/>
    <property type="evidence" value="ECO:0007669"/>
    <property type="project" value="TreeGrafter"/>
</dbReference>
<dbReference type="InterPro" id="IPR035985">
    <property type="entry name" value="Ubiquitin-activating_enz"/>
</dbReference>
<dbReference type="STRING" id="1640674.SAMN05216323_104133"/>
<proteinExistence type="predicted"/>
<dbReference type="InterPro" id="IPR012729">
    <property type="entry name" value="ThiF_fam2"/>
</dbReference>